<dbReference type="Proteomes" id="UP000827092">
    <property type="component" value="Unassembled WGS sequence"/>
</dbReference>
<gene>
    <name evidence="1" type="ORF">JTE90_026131</name>
</gene>
<protein>
    <submittedName>
        <fullName evidence="1">Uncharacterized protein</fullName>
    </submittedName>
</protein>
<keyword evidence="2" id="KW-1185">Reference proteome</keyword>
<reference evidence="1 2" key="1">
    <citation type="journal article" date="2022" name="Nat. Ecol. Evol.">
        <title>A masculinizing supergene underlies an exaggerated male reproductive morph in a spider.</title>
        <authorList>
            <person name="Hendrickx F."/>
            <person name="De Corte Z."/>
            <person name="Sonet G."/>
            <person name="Van Belleghem S.M."/>
            <person name="Kostlbacher S."/>
            <person name="Vangestel C."/>
        </authorList>
    </citation>
    <scope>NUCLEOTIDE SEQUENCE [LARGE SCALE GENOMIC DNA]</scope>
    <source>
        <strain evidence="1">W744_W776</strain>
    </source>
</reference>
<dbReference type="EMBL" id="JAFNEN010000202">
    <property type="protein sequence ID" value="KAG8189830.1"/>
    <property type="molecule type" value="Genomic_DNA"/>
</dbReference>
<name>A0AAV6V209_9ARAC</name>
<sequence length="144" mass="16236">MSTHQSFSNQSTPGTTWPEWERIRLILDSLDAPENPPNEQSHAFFENNRRSEIAPRARFYAWKLGPRAELILTITSHLTTFPQNPKSTSLPLPLEITTNLDRIPHKSSSLPKTTHGAEKQTSGFMIFPAVITGKVALEMLRAED</sequence>
<evidence type="ECO:0000313" key="1">
    <source>
        <dbReference type="EMBL" id="KAG8189830.1"/>
    </source>
</evidence>
<evidence type="ECO:0000313" key="2">
    <source>
        <dbReference type="Proteomes" id="UP000827092"/>
    </source>
</evidence>
<comment type="caution">
    <text evidence="1">The sequence shown here is derived from an EMBL/GenBank/DDBJ whole genome shotgun (WGS) entry which is preliminary data.</text>
</comment>
<accession>A0AAV6V209</accession>
<organism evidence="1 2">
    <name type="scientific">Oedothorax gibbosus</name>
    <dbReference type="NCBI Taxonomy" id="931172"/>
    <lineage>
        <taxon>Eukaryota</taxon>
        <taxon>Metazoa</taxon>
        <taxon>Ecdysozoa</taxon>
        <taxon>Arthropoda</taxon>
        <taxon>Chelicerata</taxon>
        <taxon>Arachnida</taxon>
        <taxon>Araneae</taxon>
        <taxon>Araneomorphae</taxon>
        <taxon>Entelegynae</taxon>
        <taxon>Araneoidea</taxon>
        <taxon>Linyphiidae</taxon>
        <taxon>Erigoninae</taxon>
        <taxon>Oedothorax</taxon>
    </lineage>
</organism>
<proteinExistence type="predicted"/>
<dbReference type="AlphaFoldDB" id="A0AAV6V209"/>